<reference evidence="1 2" key="1">
    <citation type="submission" date="2015-06" db="EMBL/GenBank/DDBJ databases">
        <title>Draft genome sequence of an Alphaproteobacteria species associated to the Mediterranean sponge Oscarella lobularis.</title>
        <authorList>
            <person name="Jourda C."/>
            <person name="Santini S."/>
            <person name="Claverie J.-M."/>
        </authorList>
    </citation>
    <scope>NUCLEOTIDE SEQUENCE [LARGE SCALE GENOMIC DNA]</scope>
    <source>
        <strain evidence="1">IGS</strain>
    </source>
</reference>
<accession>A0A0J9EDX1</accession>
<dbReference type="Proteomes" id="UP000037178">
    <property type="component" value="Unassembled WGS sequence"/>
</dbReference>
<dbReference type="PATRIC" id="fig|1675527.3.peg.1054"/>
<keyword evidence="2" id="KW-1185">Reference proteome</keyword>
<dbReference type="EMBL" id="LFTY01000001">
    <property type="protein sequence ID" value="KMW60826.1"/>
    <property type="molecule type" value="Genomic_DNA"/>
</dbReference>
<gene>
    <name evidence="1" type="ORF">AIOL_000991</name>
</gene>
<protein>
    <submittedName>
        <fullName evidence="1">Uncharacterized protein</fullName>
    </submittedName>
</protein>
<sequence>MFFEEGYIPLSEATGEVFKRLQSLQANGKIADLSKGLKPHLTVTIWDICEVAIKVGVTASNASFIEASKDIVAWVDPREMSNEHLHMGIGSVGSSDLPGEDGKPMSREEREFTYGGFLSLPVCIPANSFHSSLTFLEEQVAQPLRDDEVVNAAKTILTMVKNGEVVTRELARERMGAKFSRRKLKLAWALAADHHPDLTRPNRYAGL</sequence>
<evidence type="ECO:0000313" key="2">
    <source>
        <dbReference type="Proteomes" id="UP000037178"/>
    </source>
</evidence>
<dbReference type="RefSeq" id="WP_049641859.1">
    <property type="nucleotide sequence ID" value="NZ_LFTY01000001.1"/>
</dbReference>
<comment type="caution">
    <text evidence="1">The sequence shown here is derived from an EMBL/GenBank/DDBJ whole genome shotgun (WGS) entry which is preliminary data.</text>
</comment>
<dbReference type="STRING" id="1675527.AIOL_000991"/>
<dbReference type="AlphaFoldDB" id="A0A0J9EDX1"/>
<name>A0A0J9EDX1_9RHOB</name>
<organism evidence="1 2">
    <name type="scientific">Candidatus Rhodobacter oscarellae</name>
    <dbReference type="NCBI Taxonomy" id="1675527"/>
    <lineage>
        <taxon>Bacteria</taxon>
        <taxon>Pseudomonadati</taxon>
        <taxon>Pseudomonadota</taxon>
        <taxon>Alphaproteobacteria</taxon>
        <taxon>Rhodobacterales</taxon>
        <taxon>Rhodobacter group</taxon>
        <taxon>Rhodobacter</taxon>
    </lineage>
</organism>
<evidence type="ECO:0000313" key="1">
    <source>
        <dbReference type="EMBL" id="KMW60826.1"/>
    </source>
</evidence>
<proteinExistence type="predicted"/>